<feature type="compositionally biased region" description="Acidic residues" evidence="1">
    <location>
        <begin position="169"/>
        <end position="181"/>
    </location>
</feature>
<protein>
    <submittedName>
        <fullName evidence="2">Uncharacterized protein</fullName>
    </submittedName>
</protein>
<reference evidence="2 3" key="1">
    <citation type="journal article" date="2018" name="Mol. Biol. Evol.">
        <title>Broad Genomic Sampling Reveals a Smut Pathogenic Ancestry of the Fungal Clade Ustilaginomycotina.</title>
        <authorList>
            <person name="Kijpornyongpan T."/>
            <person name="Mondo S.J."/>
            <person name="Barry K."/>
            <person name="Sandor L."/>
            <person name="Lee J."/>
            <person name="Lipzen A."/>
            <person name="Pangilinan J."/>
            <person name="LaButti K."/>
            <person name="Hainaut M."/>
            <person name="Henrissat B."/>
            <person name="Grigoriev I.V."/>
            <person name="Spatafora J.W."/>
            <person name="Aime M.C."/>
        </authorList>
    </citation>
    <scope>NUCLEOTIDE SEQUENCE [LARGE SCALE GENOMIC DNA]</scope>
    <source>
        <strain evidence="2 3">MCA 4186</strain>
    </source>
</reference>
<evidence type="ECO:0000313" key="2">
    <source>
        <dbReference type="EMBL" id="PWN95910.1"/>
    </source>
</evidence>
<dbReference type="RefSeq" id="XP_025596189.1">
    <property type="nucleotide sequence ID" value="XM_025744362.1"/>
</dbReference>
<name>A0A316Z296_9BASI</name>
<keyword evidence="3" id="KW-1185">Reference proteome</keyword>
<accession>A0A316Z296</accession>
<organism evidence="2 3">
    <name type="scientific">Tilletiopsis washingtonensis</name>
    <dbReference type="NCBI Taxonomy" id="58919"/>
    <lineage>
        <taxon>Eukaryota</taxon>
        <taxon>Fungi</taxon>
        <taxon>Dikarya</taxon>
        <taxon>Basidiomycota</taxon>
        <taxon>Ustilaginomycotina</taxon>
        <taxon>Exobasidiomycetes</taxon>
        <taxon>Entylomatales</taxon>
        <taxon>Entylomatales incertae sedis</taxon>
        <taxon>Tilletiopsis</taxon>
    </lineage>
</organism>
<dbReference type="Proteomes" id="UP000245946">
    <property type="component" value="Unassembled WGS sequence"/>
</dbReference>
<proteinExistence type="predicted"/>
<evidence type="ECO:0000313" key="3">
    <source>
        <dbReference type="Proteomes" id="UP000245946"/>
    </source>
</evidence>
<dbReference type="AlphaFoldDB" id="A0A316Z296"/>
<dbReference type="GeneID" id="37271906"/>
<gene>
    <name evidence="2" type="ORF">FA09DRAFT_340845</name>
</gene>
<dbReference type="EMBL" id="KZ819302">
    <property type="protein sequence ID" value="PWN95910.1"/>
    <property type="molecule type" value="Genomic_DNA"/>
</dbReference>
<feature type="region of interest" description="Disordered" evidence="1">
    <location>
        <begin position="169"/>
        <end position="188"/>
    </location>
</feature>
<evidence type="ECO:0000256" key="1">
    <source>
        <dbReference type="SAM" id="MobiDB-lite"/>
    </source>
</evidence>
<sequence length="320" mass="33481">MSPTSDFFAVVARIQAAVEAHSFHVLTRIDEEAEMELEASVAAAAVVVLAAVDAAGNVKDVPVLDAVDAEEDVALERRLACILRAAGDVESLVDGSIELLSAAEEQQTVAAEGDALDAAVDRRLASILREAGDFESLIHVVLPESTVAEAADASLAALQEGGEESLMEMEMPELGEEETEEAQSGPGDSDAVEHYLAELLRVGDESLGDVKLVASEEDGEEDVAAVAVAAVSVPQARKKAAAVVLAVTDAALERRLATMLRASGQESLLDAQFAFLSEEEELAMEKMAAVVAVDEAVELRLSSVLLAAGDASLFDVELEL</sequence>